<dbReference type="InterPro" id="IPR027417">
    <property type="entry name" value="P-loop_NTPase"/>
</dbReference>
<feature type="domain" description="ABC transporter" evidence="12">
    <location>
        <begin position="499"/>
        <end position="732"/>
    </location>
</feature>
<evidence type="ECO:0000259" key="11">
    <source>
        <dbReference type="PROSITE" id="PS50850"/>
    </source>
</evidence>
<keyword evidence="4 10" id="KW-0812">Transmembrane</keyword>
<comment type="caution">
    <text evidence="13">The sequence shown here is derived from an EMBL/GenBank/DDBJ whole genome shotgun (WGS) entry which is preliminary data.</text>
</comment>
<protein>
    <submittedName>
        <fullName evidence="13">MFS transporter</fullName>
    </submittedName>
</protein>
<dbReference type="InterPro" id="IPR036259">
    <property type="entry name" value="MFS_trans_sf"/>
</dbReference>
<dbReference type="PANTHER" id="PTHR43820">
    <property type="entry name" value="HIGH-AFFINITY BRANCHED-CHAIN AMINO ACID TRANSPORT ATP-BINDING PROTEIN LIVF"/>
    <property type="match status" value="1"/>
</dbReference>
<evidence type="ECO:0000256" key="1">
    <source>
        <dbReference type="ARBA" id="ARBA00004651"/>
    </source>
</evidence>
<dbReference type="Gene3D" id="3.40.50.300">
    <property type="entry name" value="P-loop containing nucleotide triphosphate hydrolases"/>
    <property type="match status" value="1"/>
</dbReference>
<accession>A0A4R5BKX1</accession>
<dbReference type="SUPFAM" id="SSF52540">
    <property type="entry name" value="P-loop containing nucleoside triphosphate hydrolases"/>
    <property type="match status" value="1"/>
</dbReference>
<dbReference type="SUPFAM" id="SSF103473">
    <property type="entry name" value="MFS general substrate transporter"/>
    <property type="match status" value="1"/>
</dbReference>
<evidence type="ECO:0000256" key="6">
    <source>
        <dbReference type="ARBA" id="ARBA00022840"/>
    </source>
</evidence>
<evidence type="ECO:0000256" key="9">
    <source>
        <dbReference type="ARBA" id="ARBA00023136"/>
    </source>
</evidence>
<keyword evidence="9 10" id="KW-0472">Membrane</keyword>
<dbReference type="SMART" id="SM00382">
    <property type="entry name" value="AAA"/>
    <property type="match status" value="1"/>
</dbReference>
<feature type="transmembrane region" description="Helical" evidence="10">
    <location>
        <begin position="89"/>
        <end position="114"/>
    </location>
</feature>
<feature type="transmembrane region" description="Helical" evidence="10">
    <location>
        <begin position="213"/>
        <end position="234"/>
    </location>
</feature>
<dbReference type="GO" id="GO:0016887">
    <property type="term" value="F:ATP hydrolysis activity"/>
    <property type="evidence" value="ECO:0007669"/>
    <property type="project" value="InterPro"/>
</dbReference>
<feature type="transmembrane region" description="Helical" evidence="10">
    <location>
        <begin position="323"/>
        <end position="342"/>
    </location>
</feature>
<dbReference type="InterPro" id="IPR020846">
    <property type="entry name" value="MFS_dom"/>
</dbReference>
<dbReference type="InterPro" id="IPR052156">
    <property type="entry name" value="BCAA_Transport_ATP-bd_LivF"/>
</dbReference>
<organism evidence="13 14">
    <name type="scientific">Actinomadura rubrisoli</name>
    <dbReference type="NCBI Taxonomy" id="2530368"/>
    <lineage>
        <taxon>Bacteria</taxon>
        <taxon>Bacillati</taxon>
        <taxon>Actinomycetota</taxon>
        <taxon>Actinomycetes</taxon>
        <taxon>Streptosporangiales</taxon>
        <taxon>Thermomonosporaceae</taxon>
        <taxon>Actinomadura</taxon>
    </lineage>
</organism>
<evidence type="ECO:0000256" key="10">
    <source>
        <dbReference type="SAM" id="Phobius"/>
    </source>
</evidence>
<dbReference type="OrthoDB" id="5179231at2"/>
<dbReference type="Proteomes" id="UP000294513">
    <property type="component" value="Unassembled WGS sequence"/>
</dbReference>
<dbReference type="GO" id="GO:0015807">
    <property type="term" value="P:L-amino acid transport"/>
    <property type="evidence" value="ECO:0007669"/>
    <property type="project" value="TreeGrafter"/>
</dbReference>
<feature type="domain" description="Major facilitator superfamily (MFS) profile" evidence="11">
    <location>
        <begin position="60"/>
        <end position="467"/>
    </location>
</feature>
<proteinExistence type="inferred from homology"/>
<keyword evidence="3" id="KW-0813">Transport</keyword>
<evidence type="ECO:0000313" key="13">
    <source>
        <dbReference type="EMBL" id="TDD87321.1"/>
    </source>
</evidence>
<evidence type="ECO:0000256" key="4">
    <source>
        <dbReference type="ARBA" id="ARBA00022692"/>
    </source>
</evidence>
<evidence type="ECO:0000256" key="8">
    <source>
        <dbReference type="ARBA" id="ARBA00022989"/>
    </source>
</evidence>
<evidence type="ECO:0000313" key="14">
    <source>
        <dbReference type="Proteomes" id="UP000294513"/>
    </source>
</evidence>
<dbReference type="GO" id="GO:0005524">
    <property type="term" value="F:ATP binding"/>
    <property type="evidence" value="ECO:0007669"/>
    <property type="project" value="UniProtKB-KW"/>
</dbReference>
<gene>
    <name evidence="13" type="ORF">E1298_16305</name>
</gene>
<dbReference type="PROSITE" id="PS50850">
    <property type="entry name" value="MFS"/>
    <property type="match status" value="1"/>
</dbReference>
<evidence type="ECO:0000256" key="7">
    <source>
        <dbReference type="ARBA" id="ARBA00022970"/>
    </source>
</evidence>
<dbReference type="InterPro" id="IPR003593">
    <property type="entry name" value="AAA+_ATPase"/>
</dbReference>
<feature type="transmembrane region" description="Helical" evidence="10">
    <location>
        <begin position="378"/>
        <end position="406"/>
    </location>
</feature>
<sequence>MSRRVHTGDQSASEEAALTVVEQTSAALREKARATLGVTGDENTESFRALVRKHDLRYYPVVALGLLFATGAFQSYAFTVLTPEISRTMGISIAAIVGARALFQMAIAVAPLPIARLSQFRARRAMLCIVTGIVWSAITLTTGFVTSLVALILILCLDGLTTGSVGALHAPLIVDSYPPAARVRALTAYTAIGAFGQALAPLLVGILASVAGLSWRGVFLALGIASLLMTLCAIRLRDPGYGKWDTEQLRASVHQEHGEATDSLSSEDVALGFWEICRRVLLIPTNRRVYAGFAVYGVLTVPLGTFISVFLDERWNLGPGQRGLFFSMFFGIGVVALAAYGSRGEKQFRASPARVLRAAGLLLAGTVVFIALGGLMPALAPMVICFGIAGACIGLLQPMLGISLLSIVPSHMRPHAQALAGIFVAIGGTAGAVLLAGVQDQFGIGGTMVAIAIPGVLGAFIISSAGRLIEDDLDRMIDEVVEDEEIHRIKRSGGHLPMLSCRGVDFSYGPLQVLFDANFTIEDGEMVALLGVNGAGKSTLLKVISGIGLPTAGSVRYRGQEITYLDAERRMKLGITQIPGGRAVFGPMTVVENLRSYGYTMARDRGSVDRGIQTCFEAFPRLYERRNSLASTLSGGEQQMLGLSKALMLRPRLLLIDELSLGLAPVVVGRLLDMVRRINADGTAVVLVEQSVNIALNLVDHAYFMEKGEMRFDGRADELLARDDLLRAVFLQGAGAAQ</sequence>
<evidence type="ECO:0000256" key="5">
    <source>
        <dbReference type="ARBA" id="ARBA00022741"/>
    </source>
</evidence>
<dbReference type="PROSITE" id="PS50893">
    <property type="entry name" value="ABC_TRANSPORTER_2"/>
    <property type="match status" value="1"/>
</dbReference>
<feature type="transmembrane region" description="Helical" evidence="10">
    <location>
        <begin position="126"/>
        <end position="145"/>
    </location>
</feature>
<keyword evidence="8 10" id="KW-1133">Transmembrane helix</keyword>
<keyword evidence="14" id="KW-1185">Reference proteome</keyword>
<dbReference type="InterPro" id="IPR003439">
    <property type="entry name" value="ABC_transporter-like_ATP-bd"/>
</dbReference>
<dbReference type="PANTHER" id="PTHR43820:SF8">
    <property type="entry name" value="ABC TRANSPORTER SUBSTRATE-BINDING PROTEIN"/>
    <property type="match status" value="1"/>
</dbReference>
<dbReference type="PROSITE" id="PS00211">
    <property type="entry name" value="ABC_TRANSPORTER_1"/>
    <property type="match status" value="1"/>
</dbReference>
<comment type="subcellular location">
    <subcellularLocation>
        <location evidence="1">Cell membrane</location>
        <topology evidence="1">Multi-pass membrane protein</topology>
    </subcellularLocation>
</comment>
<dbReference type="EMBL" id="SMKU01000072">
    <property type="protein sequence ID" value="TDD87321.1"/>
    <property type="molecule type" value="Genomic_DNA"/>
</dbReference>
<feature type="transmembrane region" description="Helical" evidence="10">
    <location>
        <begin position="58"/>
        <end position="77"/>
    </location>
</feature>
<keyword evidence="5" id="KW-0547">Nucleotide-binding</keyword>
<dbReference type="RefSeq" id="WP_131894033.1">
    <property type="nucleotide sequence ID" value="NZ_SMKU01000072.1"/>
</dbReference>
<dbReference type="Gene3D" id="1.20.1250.20">
    <property type="entry name" value="MFS general substrate transporter like domains"/>
    <property type="match status" value="1"/>
</dbReference>
<dbReference type="Pfam" id="PF00005">
    <property type="entry name" value="ABC_tran"/>
    <property type="match status" value="1"/>
</dbReference>
<keyword evidence="7" id="KW-0029">Amino-acid transport</keyword>
<feature type="transmembrane region" description="Helical" evidence="10">
    <location>
        <begin position="186"/>
        <end position="207"/>
    </location>
</feature>
<feature type="transmembrane region" description="Helical" evidence="10">
    <location>
        <begin position="444"/>
        <end position="466"/>
    </location>
</feature>
<evidence type="ECO:0000259" key="12">
    <source>
        <dbReference type="PROSITE" id="PS50893"/>
    </source>
</evidence>
<reference evidence="13 14" key="1">
    <citation type="submission" date="2019-03" db="EMBL/GenBank/DDBJ databases">
        <title>Draft genome sequences of novel Actinobacteria.</title>
        <authorList>
            <person name="Sahin N."/>
            <person name="Ay H."/>
            <person name="Saygin H."/>
        </authorList>
    </citation>
    <scope>NUCLEOTIDE SEQUENCE [LARGE SCALE GENOMIC DNA]</scope>
    <source>
        <strain evidence="13 14">H3C3</strain>
    </source>
</reference>
<feature type="transmembrane region" description="Helical" evidence="10">
    <location>
        <begin position="418"/>
        <end position="438"/>
    </location>
</feature>
<dbReference type="GO" id="GO:0005886">
    <property type="term" value="C:plasma membrane"/>
    <property type="evidence" value="ECO:0007669"/>
    <property type="project" value="UniProtKB-SubCell"/>
</dbReference>
<dbReference type="GO" id="GO:0015658">
    <property type="term" value="F:branched-chain amino acid transmembrane transporter activity"/>
    <property type="evidence" value="ECO:0007669"/>
    <property type="project" value="TreeGrafter"/>
</dbReference>
<dbReference type="CDD" id="cd03224">
    <property type="entry name" value="ABC_TM1139_LivF_branched"/>
    <property type="match status" value="1"/>
</dbReference>
<dbReference type="Pfam" id="PF07690">
    <property type="entry name" value="MFS_1"/>
    <property type="match status" value="1"/>
</dbReference>
<evidence type="ECO:0000256" key="3">
    <source>
        <dbReference type="ARBA" id="ARBA00022448"/>
    </source>
</evidence>
<evidence type="ECO:0000256" key="2">
    <source>
        <dbReference type="ARBA" id="ARBA00005417"/>
    </source>
</evidence>
<dbReference type="InterPro" id="IPR011701">
    <property type="entry name" value="MFS"/>
</dbReference>
<comment type="similarity">
    <text evidence="2">Belongs to the ABC transporter superfamily.</text>
</comment>
<dbReference type="AlphaFoldDB" id="A0A4R5BKX1"/>
<keyword evidence="6" id="KW-0067">ATP-binding</keyword>
<dbReference type="InterPro" id="IPR017871">
    <property type="entry name" value="ABC_transporter-like_CS"/>
</dbReference>
<feature type="transmembrane region" description="Helical" evidence="10">
    <location>
        <begin position="354"/>
        <end position="372"/>
    </location>
</feature>
<feature type="transmembrane region" description="Helical" evidence="10">
    <location>
        <begin position="289"/>
        <end position="311"/>
    </location>
</feature>
<name>A0A4R5BKX1_9ACTN</name>